<dbReference type="RefSeq" id="WP_345267258.1">
    <property type="nucleotide sequence ID" value="NZ_BAABIM010000003.1"/>
</dbReference>
<comment type="caution">
    <text evidence="2">The sequence shown here is derived from an EMBL/GenBank/DDBJ whole genome shotgun (WGS) entry which is preliminary data.</text>
</comment>
<dbReference type="Proteomes" id="UP001500621">
    <property type="component" value="Unassembled WGS sequence"/>
</dbReference>
<protein>
    <submittedName>
        <fullName evidence="2">Class I SAM-dependent methyltransferase</fullName>
    </submittedName>
</protein>
<evidence type="ECO:0000313" key="2">
    <source>
        <dbReference type="EMBL" id="GAA4690039.1"/>
    </source>
</evidence>
<keyword evidence="2" id="KW-0808">Transferase</keyword>
<dbReference type="CDD" id="cd02440">
    <property type="entry name" value="AdoMet_MTases"/>
    <property type="match status" value="1"/>
</dbReference>
<dbReference type="GO" id="GO:0032259">
    <property type="term" value="P:methylation"/>
    <property type="evidence" value="ECO:0007669"/>
    <property type="project" value="UniProtKB-KW"/>
</dbReference>
<dbReference type="Pfam" id="PF08241">
    <property type="entry name" value="Methyltransf_11"/>
    <property type="match status" value="1"/>
</dbReference>
<dbReference type="SUPFAM" id="SSF53335">
    <property type="entry name" value="S-adenosyl-L-methionine-dependent methyltransferases"/>
    <property type="match status" value="1"/>
</dbReference>
<organism evidence="2 3">
    <name type="scientific">Nocardioides nanhaiensis</name>
    <dbReference type="NCBI Taxonomy" id="1476871"/>
    <lineage>
        <taxon>Bacteria</taxon>
        <taxon>Bacillati</taxon>
        <taxon>Actinomycetota</taxon>
        <taxon>Actinomycetes</taxon>
        <taxon>Propionibacteriales</taxon>
        <taxon>Nocardioidaceae</taxon>
        <taxon>Nocardioides</taxon>
    </lineage>
</organism>
<evidence type="ECO:0000259" key="1">
    <source>
        <dbReference type="Pfam" id="PF08241"/>
    </source>
</evidence>
<dbReference type="GO" id="GO:0008168">
    <property type="term" value="F:methyltransferase activity"/>
    <property type="evidence" value="ECO:0007669"/>
    <property type="project" value="UniProtKB-KW"/>
</dbReference>
<dbReference type="PANTHER" id="PTHR43464:SF83">
    <property type="entry name" value="MALONYL-[ACYL-CARRIER PROTEIN] O-METHYLTRANSFERASE"/>
    <property type="match status" value="1"/>
</dbReference>
<reference evidence="3" key="1">
    <citation type="journal article" date="2019" name="Int. J. Syst. Evol. Microbiol.">
        <title>The Global Catalogue of Microorganisms (GCM) 10K type strain sequencing project: providing services to taxonomists for standard genome sequencing and annotation.</title>
        <authorList>
            <consortium name="The Broad Institute Genomics Platform"/>
            <consortium name="The Broad Institute Genome Sequencing Center for Infectious Disease"/>
            <person name="Wu L."/>
            <person name="Ma J."/>
        </authorList>
    </citation>
    <scope>NUCLEOTIDE SEQUENCE [LARGE SCALE GENOMIC DNA]</scope>
    <source>
        <strain evidence="3">JCM 18127</strain>
    </source>
</reference>
<dbReference type="InterPro" id="IPR013216">
    <property type="entry name" value="Methyltransf_11"/>
</dbReference>
<feature type="domain" description="Methyltransferase type 11" evidence="1">
    <location>
        <begin position="18"/>
        <end position="120"/>
    </location>
</feature>
<proteinExistence type="predicted"/>
<dbReference type="InterPro" id="IPR029063">
    <property type="entry name" value="SAM-dependent_MTases_sf"/>
</dbReference>
<name>A0ABP8WHV0_9ACTN</name>
<dbReference type="PANTHER" id="PTHR43464">
    <property type="entry name" value="METHYLTRANSFERASE"/>
    <property type="match status" value="1"/>
</dbReference>
<accession>A0ABP8WHV0</accession>
<keyword evidence="2" id="KW-0489">Methyltransferase</keyword>
<evidence type="ECO:0000313" key="3">
    <source>
        <dbReference type="Proteomes" id="UP001500621"/>
    </source>
</evidence>
<sequence length="266" mass="29221">MLTVDFDRLGLRAGDRVLDMGCGAGRHAFEMYRRGADVVAFDRDGDELAGVLELFGAMKEAGEVPAGAEADIKQGDALALPFADGEFDRVVAAEVLEHIWADVDAITELVRVLRPGGTLAVSVPRWLPEVVNWRLSQEYHNAEGGHIRIYTDHELVDKITKAGRPNDGTPGTAMVFEGKSYAHGLHAPYWWIKCAVGVNNDDHPAAKAYHRLLVWEIMKQPRALRLAGKVLDPLIGKSMVLYFRKPEQGPRTTPAVRADDSVDTDG</sequence>
<gene>
    <name evidence="2" type="ORF">GCM10023226_29910</name>
</gene>
<keyword evidence="3" id="KW-1185">Reference proteome</keyword>
<dbReference type="Gene3D" id="3.40.50.150">
    <property type="entry name" value="Vaccinia Virus protein VP39"/>
    <property type="match status" value="1"/>
</dbReference>
<dbReference type="EMBL" id="BAABIM010000003">
    <property type="protein sequence ID" value="GAA4690039.1"/>
    <property type="molecule type" value="Genomic_DNA"/>
</dbReference>